<proteinExistence type="predicted"/>
<name>A0A9W7KTI5_9STRA</name>
<keyword evidence="2" id="KW-1185">Reference proteome</keyword>
<protein>
    <submittedName>
        <fullName evidence="1">Uncharacterized protein</fullName>
    </submittedName>
</protein>
<dbReference type="OrthoDB" id="441812at2759"/>
<reference evidence="1" key="1">
    <citation type="submission" date="2022-07" db="EMBL/GenBank/DDBJ databases">
        <title>Genome analysis of Parmales, a sister group of diatoms, reveals the evolutionary specialization of diatoms from phago-mixotrophs to photoautotrophs.</title>
        <authorList>
            <person name="Ban H."/>
            <person name="Sato S."/>
            <person name="Yoshikawa S."/>
            <person name="Kazumasa Y."/>
            <person name="Nakamura Y."/>
            <person name="Ichinomiya M."/>
            <person name="Saitoh K."/>
            <person name="Sato N."/>
            <person name="Blanc-Mathieu R."/>
            <person name="Endo H."/>
            <person name="Kuwata A."/>
            <person name="Ogata H."/>
        </authorList>
    </citation>
    <scope>NUCLEOTIDE SEQUENCE</scope>
</reference>
<organism evidence="1 2">
    <name type="scientific">Triparma retinervis</name>
    <dbReference type="NCBI Taxonomy" id="2557542"/>
    <lineage>
        <taxon>Eukaryota</taxon>
        <taxon>Sar</taxon>
        <taxon>Stramenopiles</taxon>
        <taxon>Ochrophyta</taxon>
        <taxon>Bolidophyceae</taxon>
        <taxon>Parmales</taxon>
        <taxon>Triparmaceae</taxon>
        <taxon>Triparma</taxon>
    </lineage>
</organism>
<dbReference type="Proteomes" id="UP001165082">
    <property type="component" value="Unassembled WGS sequence"/>
</dbReference>
<dbReference type="EMBL" id="BRXZ01000398">
    <property type="protein sequence ID" value="GMI10954.1"/>
    <property type="molecule type" value="Genomic_DNA"/>
</dbReference>
<evidence type="ECO:0000313" key="2">
    <source>
        <dbReference type="Proteomes" id="UP001165082"/>
    </source>
</evidence>
<dbReference type="AlphaFoldDB" id="A0A9W7KTI5"/>
<sequence>METIRKFRRKVMRSRGGYPKGSDEEDRVGISMEVGSRRQQAAVVRRGEKRVLLHLERICDMAMVILGDVEEGRIGMEEYRVLLKGTCDMPKLINPVGL</sequence>
<accession>A0A9W7KTI5</accession>
<evidence type="ECO:0000313" key="1">
    <source>
        <dbReference type="EMBL" id="GMI10954.1"/>
    </source>
</evidence>
<gene>
    <name evidence="1" type="ORF">TrRE_jg9963</name>
</gene>
<comment type="caution">
    <text evidence="1">The sequence shown here is derived from an EMBL/GenBank/DDBJ whole genome shotgun (WGS) entry which is preliminary data.</text>
</comment>